<evidence type="ECO:0008006" key="4">
    <source>
        <dbReference type="Google" id="ProtNLM"/>
    </source>
</evidence>
<comment type="caution">
    <text evidence="2">The sequence shown here is derived from an EMBL/GenBank/DDBJ whole genome shotgun (WGS) entry which is preliminary data.</text>
</comment>
<gene>
    <name evidence="2" type="ORF">PM001_LOCUS30299</name>
</gene>
<protein>
    <recommendedName>
        <fullName evidence="4">Pheromone</fullName>
    </recommendedName>
</protein>
<proteinExistence type="predicted"/>
<organism evidence="2 3">
    <name type="scientific">Peronospora matthiolae</name>
    <dbReference type="NCBI Taxonomy" id="2874970"/>
    <lineage>
        <taxon>Eukaryota</taxon>
        <taxon>Sar</taxon>
        <taxon>Stramenopiles</taxon>
        <taxon>Oomycota</taxon>
        <taxon>Peronosporomycetes</taxon>
        <taxon>Peronosporales</taxon>
        <taxon>Peronosporaceae</taxon>
        <taxon>Peronospora</taxon>
    </lineage>
</organism>
<feature type="compositionally biased region" description="Basic and acidic residues" evidence="1">
    <location>
        <begin position="54"/>
        <end position="64"/>
    </location>
</feature>
<feature type="compositionally biased region" description="Polar residues" evidence="1">
    <location>
        <begin position="32"/>
        <end position="50"/>
    </location>
</feature>
<reference evidence="2" key="1">
    <citation type="submission" date="2024-01" db="EMBL/GenBank/DDBJ databases">
        <authorList>
            <person name="Webb A."/>
        </authorList>
    </citation>
    <scope>NUCLEOTIDE SEQUENCE</scope>
    <source>
        <strain evidence="2">Pm1</strain>
    </source>
</reference>
<dbReference type="Proteomes" id="UP001162060">
    <property type="component" value="Unassembled WGS sequence"/>
</dbReference>
<dbReference type="EMBL" id="CAKLBY020000312">
    <property type="protein sequence ID" value="CAK7945149.1"/>
    <property type="molecule type" value="Genomic_DNA"/>
</dbReference>
<evidence type="ECO:0000256" key="1">
    <source>
        <dbReference type="SAM" id="MobiDB-lite"/>
    </source>
</evidence>
<accession>A0AAV1VHU0</accession>
<feature type="region of interest" description="Disordered" evidence="1">
    <location>
        <begin position="32"/>
        <end position="64"/>
    </location>
</feature>
<name>A0AAV1VHU0_9STRA</name>
<dbReference type="AlphaFoldDB" id="A0AAV1VHU0"/>
<evidence type="ECO:0000313" key="2">
    <source>
        <dbReference type="EMBL" id="CAK7945149.1"/>
    </source>
</evidence>
<sequence>MSTELNPSSNTLEEFFEEDMVSYEGDTSVSSIYGHSPATTPVRDSTSIAPNPTAKREEVYAPLA</sequence>
<evidence type="ECO:0000313" key="3">
    <source>
        <dbReference type="Proteomes" id="UP001162060"/>
    </source>
</evidence>